<dbReference type="Gene3D" id="2.30.240.10">
    <property type="entry name" value="At5g01610-like"/>
    <property type="match status" value="1"/>
</dbReference>
<dbReference type="InterPro" id="IPR007493">
    <property type="entry name" value="DUF538"/>
</dbReference>
<protein>
    <recommendedName>
        <fullName evidence="3">DUF538 domain-containing protein</fullName>
    </recommendedName>
</protein>
<dbReference type="InterPro" id="IPR036758">
    <property type="entry name" value="At5g01610-like"/>
</dbReference>
<name>A0ABQ9MV11_HEVBR</name>
<gene>
    <name evidence="1" type="ORF">P3X46_006902</name>
</gene>
<organism evidence="1 2">
    <name type="scientific">Hevea brasiliensis</name>
    <name type="common">Para rubber tree</name>
    <name type="synonym">Siphonia brasiliensis</name>
    <dbReference type="NCBI Taxonomy" id="3981"/>
    <lineage>
        <taxon>Eukaryota</taxon>
        <taxon>Viridiplantae</taxon>
        <taxon>Streptophyta</taxon>
        <taxon>Embryophyta</taxon>
        <taxon>Tracheophyta</taxon>
        <taxon>Spermatophyta</taxon>
        <taxon>Magnoliopsida</taxon>
        <taxon>eudicotyledons</taxon>
        <taxon>Gunneridae</taxon>
        <taxon>Pentapetalae</taxon>
        <taxon>rosids</taxon>
        <taxon>fabids</taxon>
        <taxon>Malpighiales</taxon>
        <taxon>Euphorbiaceae</taxon>
        <taxon>Crotonoideae</taxon>
        <taxon>Micrandreae</taxon>
        <taxon>Hevea</taxon>
    </lineage>
</organism>
<dbReference type="EMBL" id="JARPOI010000004">
    <property type="protein sequence ID" value="KAJ9182976.1"/>
    <property type="molecule type" value="Genomic_DNA"/>
</dbReference>
<dbReference type="SUPFAM" id="SSF141562">
    <property type="entry name" value="At5g01610-like"/>
    <property type="match status" value="1"/>
</dbReference>
<dbReference type="Pfam" id="PF04398">
    <property type="entry name" value="DUF538"/>
    <property type="match status" value="1"/>
</dbReference>
<sequence length="137" mass="15360">MARREEERAVVKKGEEGLKLAISLYEEFGLPLGLLPLDDAIEVGFVRSSGYMWILQEKKVVHKFKMIGKLVSYDTEVTCYIEPNKIKKLKGVKAKELIFWTPCGDIFVDDPPTGKVHFRAIGGLTVTFPVEAFGLGQ</sequence>
<dbReference type="Proteomes" id="UP001174677">
    <property type="component" value="Chromosome 4"/>
</dbReference>
<reference evidence="1" key="1">
    <citation type="journal article" date="2023" name="Plant Biotechnol. J.">
        <title>Chromosome-level wild Hevea brasiliensis genome provides new tools for genomic-assisted breeding and valuable loci to elevate rubber yield.</title>
        <authorList>
            <person name="Cheng H."/>
            <person name="Song X."/>
            <person name="Hu Y."/>
            <person name="Wu T."/>
            <person name="Yang Q."/>
            <person name="An Z."/>
            <person name="Feng S."/>
            <person name="Deng Z."/>
            <person name="Wu W."/>
            <person name="Zeng X."/>
            <person name="Tu M."/>
            <person name="Wang X."/>
            <person name="Huang H."/>
        </authorList>
    </citation>
    <scope>NUCLEOTIDE SEQUENCE</scope>
    <source>
        <strain evidence="1">MT/VB/25A 57/8</strain>
    </source>
</reference>
<accession>A0ABQ9MV11</accession>
<dbReference type="PANTHER" id="PTHR31676">
    <property type="entry name" value="T31J12.3 PROTEIN-RELATED"/>
    <property type="match status" value="1"/>
</dbReference>
<evidence type="ECO:0000313" key="1">
    <source>
        <dbReference type="EMBL" id="KAJ9182976.1"/>
    </source>
</evidence>
<evidence type="ECO:0000313" key="2">
    <source>
        <dbReference type="Proteomes" id="UP001174677"/>
    </source>
</evidence>
<proteinExistence type="predicted"/>
<dbReference type="PANTHER" id="PTHR31676:SF131">
    <property type="entry name" value="DUF538 DOMAIN-CONTAINING PROTEIN"/>
    <property type="match status" value="1"/>
</dbReference>
<keyword evidence="2" id="KW-1185">Reference proteome</keyword>
<comment type="caution">
    <text evidence="1">The sequence shown here is derived from an EMBL/GenBank/DDBJ whole genome shotgun (WGS) entry which is preliminary data.</text>
</comment>
<evidence type="ECO:0008006" key="3">
    <source>
        <dbReference type="Google" id="ProtNLM"/>
    </source>
</evidence>